<dbReference type="AlphaFoldDB" id="A0A0P4R7U7"/>
<protein>
    <recommendedName>
        <fullName evidence="1">6-phosphogluconate dehydrogenase NADP-binding domain-containing protein</fullName>
    </recommendedName>
</protein>
<dbReference type="EMBL" id="BBNO01000004">
    <property type="protein sequence ID" value="GAO08610.1"/>
    <property type="molecule type" value="Genomic_DNA"/>
</dbReference>
<sequence>MADNTSSDTLSVAGLGTGIMGAAMARNLAAAGLDVRAWNRTRAWAEPPPPS</sequence>
<organism evidence="2 3">
    <name type="scientific">Streptomyces lydicamycinicus</name>
    <dbReference type="NCBI Taxonomy" id="1546107"/>
    <lineage>
        <taxon>Bacteria</taxon>
        <taxon>Bacillati</taxon>
        <taxon>Actinomycetota</taxon>
        <taxon>Actinomycetes</taxon>
        <taxon>Kitasatosporales</taxon>
        <taxon>Streptomycetaceae</taxon>
        <taxon>Streptomyces</taxon>
    </lineage>
</organism>
<reference evidence="2 3" key="2">
    <citation type="journal article" date="2015" name="Stand. Genomic Sci.">
        <title>Draft genome sequence of marine-derived Streptomyces sp. TP-A0598, a producer of anti-MRSA antibiotic lydicamycins.</title>
        <authorList>
            <person name="Komaki H."/>
            <person name="Ichikawa N."/>
            <person name="Hosoyama A."/>
            <person name="Fujita N."/>
            <person name="Igarashi Y."/>
        </authorList>
    </citation>
    <scope>NUCLEOTIDE SEQUENCE [LARGE SCALE GENOMIC DNA]</scope>
    <source>
        <strain evidence="2 3">NBRC 110027</strain>
    </source>
</reference>
<accession>A0A0P4R7U7</accession>
<comment type="caution">
    <text evidence="2">The sequence shown here is derived from an EMBL/GenBank/DDBJ whole genome shotgun (WGS) entry which is preliminary data.</text>
</comment>
<proteinExistence type="predicted"/>
<evidence type="ECO:0000259" key="1">
    <source>
        <dbReference type="Pfam" id="PF03446"/>
    </source>
</evidence>
<name>A0A0P4R7U7_9ACTN</name>
<dbReference type="Proteomes" id="UP000048965">
    <property type="component" value="Unassembled WGS sequence"/>
</dbReference>
<dbReference type="SUPFAM" id="SSF51735">
    <property type="entry name" value="NAD(P)-binding Rossmann-fold domains"/>
    <property type="match status" value="1"/>
</dbReference>
<dbReference type="Pfam" id="PF03446">
    <property type="entry name" value="NAD_binding_2"/>
    <property type="match status" value="1"/>
</dbReference>
<dbReference type="GO" id="GO:0050661">
    <property type="term" value="F:NADP binding"/>
    <property type="evidence" value="ECO:0007669"/>
    <property type="project" value="InterPro"/>
</dbReference>
<keyword evidence="3" id="KW-1185">Reference proteome</keyword>
<reference evidence="3" key="1">
    <citation type="submission" date="2014-09" db="EMBL/GenBank/DDBJ databases">
        <title>Whole genome shotgun sequence of Streptomyces sp. NBRC 110027.</title>
        <authorList>
            <person name="Komaki H."/>
            <person name="Ichikawa N."/>
            <person name="Katano-Makiyama Y."/>
            <person name="Hosoyama A."/>
            <person name="Hashimoto M."/>
            <person name="Uohara A."/>
            <person name="Kitahashi Y."/>
            <person name="Ohji S."/>
            <person name="Kimura A."/>
            <person name="Yamazoe A."/>
            <person name="Igarashi Y."/>
            <person name="Fujita N."/>
        </authorList>
    </citation>
    <scope>NUCLEOTIDE SEQUENCE [LARGE SCALE GENOMIC DNA]</scope>
    <source>
        <strain evidence="3">NBRC 110027</strain>
    </source>
</reference>
<gene>
    <name evidence="2" type="ORF">TPA0598_04_02460</name>
</gene>
<evidence type="ECO:0000313" key="3">
    <source>
        <dbReference type="Proteomes" id="UP000048965"/>
    </source>
</evidence>
<dbReference type="InterPro" id="IPR006115">
    <property type="entry name" value="6PGDH_NADP-bd"/>
</dbReference>
<feature type="domain" description="6-phosphogluconate dehydrogenase NADP-binding" evidence="1">
    <location>
        <begin position="12"/>
        <end position="45"/>
    </location>
</feature>
<dbReference type="InterPro" id="IPR036291">
    <property type="entry name" value="NAD(P)-bd_dom_sf"/>
</dbReference>
<evidence type="ECO:0000313" key="2">
    <source>
        <dbReference type="EMBL" id="GAO08610.1"/>
    </source>
</evidence>
<dbReference type="Gene3D" id="3.40.50.720">
    <property type="entry name" value="NAD(P)-binding Rossmann-like Domain"/>
    <property type="match status" value="1"/>
</dbReference>